<sequence length="538" mass="57933">MWWVFVACVVSRVAGDIAPQWWDNAVYYRMMVDSFRDGDGDGLGDLKGALKQISYVRALGSDAIILSPLVPRSADCTKPGTTDFSEIDPRYGSQEDFTNLVAKAKKLEMKVVITLPLQTVSTGSEWFSSSADRVPGYEHRTLWKEGGIDDAPAPEHGIKWSWHATRVAYFGSSNNEAVLNLCCKNVAAALSEAQCAWLKRGVAGVLLNPDFPKALNCGEQLLKKLVSDAMSCARSSGLDTPAILVDSSLRPEQAAMYYENGGVGANSILSKALTLPSRSTSEMVLGFHGSILISPLEIATWVTSNTNDSRTASRYGSEMVDTVNLLALNLPGSAVIQQGDELAAADTMLEWMTGDTCWPNMAMPWAAPFPWDDSATAGFTTGEPWMPLAPNYRYANAKAEFANDFSHVGVLRIASALRRSPAFGPHVEIKRQNGAVVVLRWGSSGSLLLISNLAREPTEVDPSKVPGIPHEMTVATTSTGSGFSVASHLSMDKTIKLGPGQSVLLAGGPRHCGGPGPVDKIANKLSEGWQKINKYFSQ</sequence>
<evidence type="ECO:0000313" key="2">
    <source>
        <dbReference type="Proteomes" id="UP001231649"/>
    </source>
</evidence>
<dbReference type="EMBL" id="CM056786">
    <property type="protein sequence ID" value="KAJ8729756.1"/>
    <property type="molecule type" value="Genomic_DNA"/>
</dbReference>
<reference evidence="1" key="1">
    <citation type="submission" date="2023-03" db="EMBL/GenBank/DDBJ databases">
        <title>Chromosome-level genomes of two armyworms, Mythimna separata and Mythimna loreyi, provide insights into the biosynthesis and reception of sex pheromones.</title>
        <authorList>
            <person name="Zhao H."/>
        </authorList>
    </citation>
    <scope>NUCLEOTIDE SEQUENCE</scope>
    <source>
        <strain evidence="1">BeijingLab</strain>
    </source>
</reference>
<keyword evidence="2" id="KW-1185">Reference proteome</keyword>
<name>A0ACC2R017_9NEOP</name>
<organism evidence="1 2">
    <name type="scientific">Mythimna loreyi</name>
    <dbReference type="NCBI Taxonomy" id="667449"/>
    <lineage>
        <taxon>Eukaryota</taxon>
        <taxon>Metazoa</taxon>
        <taxon>Ecdysozoa</taxon>
        <taxon>Arthropoda</taxon>
        <taxon>Hexapoda</taxon>
        <taxon>Insecta</taxon>
        <taxon>Pterygota</taxon>
        <taxon>Neoptera</taxon>
        <taxon>Endopterygota</taxon>
        <taxon>Lepidoptera</taxon>
        <taxon>Glossata</taxon>
        <taxon>Ditrysia</taxon>
        <taxon>Noctuoidea</taxon>
        <taxon>Noctuidae</taxon>
        <taxon>Noctuinae</taxon>
        <taxon>Hadenini</taxon>
        <taxon>Mythimna</taxon>
    </lineage>
</organism>
<accession>A0ACC2R017</accession>
<proteinExistence type="predicted"/>
<protein>
    <submittedName>
        <fullName evidence="1">Uncharacterized protein</fullName>
    </submittedName>
</protein>
<gene>
    <name evidence="1" type="ORF">PYW08_001337</name>
</gene>
<dbReference type="Proteomes" id="UP001231649">
    <property type="component" value="Chromosome 10"/>
</dbReference>
<evidence type="ECO:0000313" key="1">
    <source>
        <dbReference type="EMBL" id="KAJ8729756.1"/>
    </source>
</evidence>
<comment type="caution">
    <text evidence="1">The sequence shown here is derived from an EMBL/GenBank/DDBJ whole genome shotgun (WGS) entry which is preliminary data.</text>
</comment>